<proteinExistence type="predicted"/>
<dbReference type="RefSeq" id="WP_146432708.1">
    <property type="nucleotide sequence ID" value="NZ_SJPF01000003.1"/>
</dbReference>
<protein>
    <recommendedName>
        <fullName evidence="4">Flagellar protein FliL</fullName>
    </recommendedName>
</protein>
<gene>
    <name evidence="2" type="ORF">Enr8_29420</name>
</gene>
<organism evidence="2 3">
    <name type="scientific">Blastopirellula retiformator</name>
    <dbReference type="NCBI Taxonomy" id="2527970"/>
    <lineage>
        <taxon>Bacteria</taxon>
        <taxon>Pseudomonadati</taxon>
        <taxon>Planctomycetota</taxon>
        <taxon>Planctomycetia</taxon>
        <taxon>Pirellulales</taxon>
        <taxon>Pirellulaceae</taxon>
        <taxon>Blastopirellula</taxon>
    </lineage>
</organism>
<dbReference type="PROSITE" id="PS51257">
    <property type="entry name" value="PROKAR_LIPOPROTEIN"/>
    <property type="match status" value="1"/>
</dbReference>
<evidence type="ECO:0000313" key="3">
    <source>
        <dbReference type="Proteomes" id="UP000318878"/>
    </source>
</evidence>
<feature type="signal peptide" evidence="1">
    <location>
        <begin position="1"/>
        <end position="21"/>
    </location>
</feature>
<comment type="caution">
    <text evidence="2">The sequence shown here is derived from an EMBL/GenBank/DDBJ whole genome shotgun (WGS) entry which is preliminary data.</text>
</comment>
<dbReference type="Proteomes" id="UP000318878">
    <property type="component" value="Unassembled WGS sequence"/>
</dbReference>
<accession>A0A5C5V5U0</accession>
<name>A0A5C5V5U0_9BACT</name>
<keyword evidence="1" id="KW-0732">Signal</keyword>
<feature type="chain" id="PRO_5022689135" description="Flagellar protein FliL" evidence="1">
    <location>
        <begin position="22"/>
        <end position="146"/>
    </location>
</feature>
<evidence type="ECO:0008006" key="4">
    <source>
        <dbReference type="Google" id="ProtNLM"/>
    </source>
</evidence>
<sequence precursor="true">MLRSNVINRLLLAACLMTALASGCASEEPLEVAEAEQEELPPIEMEIGDFRFRMSDPTAGTTTKFNFTLYGLVAADQAEDAKQALASREQRLRDRVLRTARETSAVELEDPDLDMFRKRMLLDVNRELGEKYFQELYLDRYWVKTR</sequence>
<evidence type="ECO:0000313" key="2">
    <source>
        <dbReference type="EMBL" id="TWT33122.1"/>
    </source>
</evidence>
<dbReference type="OrthoDB" id="282010at2"/>
<reference evidence="2 3" key="1">
    <citation type="submission" date="2019-02" db="EMBL/GenBank/DDBJ databases">
        <title>Deep-cultivation of Planctomycetes and their phenomic and genomic characterization uncovers novel biology.</title>
        <authorList>
            <person name="Wiegand S."/>
            <person name="Jogler M."/>
            <person name="Boedeker C."/>
            <person name="Pinto D."/>
            <person name="Vollmers J."/>
            <person name="Rivas-Marin E."/>
            <person name="Kohn T."/>
            <person name="Peeters S.H."/>
            <person name="Heuer A."/>
            <person name="Rast P."/>
            <person name="Oberbeckmann S."/>
            <person name="Bunk B."/>
            <person name="Jeske O."/>
            <person name="Meyerdierks A."/>
            <person name="Storesund J.E."/>
            <person name="Kallscheuer N."/>
            <person name="Luecker S."/>
            <person name="Lage O.M."/>
            <person name="Pohl T."/>
            <person name="Merkel B.J."/>
            <person name="Hornburger P."/>
            <person name="Mueller R.-W."/>
            <person name="Bruemmer F."/>
            <person name="Labrenz M."/>
            <person name="Spormann A.M."/>
            <person name="Op Den Camp H."/>
            <person name="Overmann J."/>
            <person name="Amann R."/>
            <person name="Jetten M.S.M."/>
            <person name="Mascher T."/>
            <person name="Medema M.H."/>
            <person name="Devos D.P."/>
            <person name="Kaster A.-K."/>
            <person name="Ovreas L."/>
            <person name="Rohde M."/>
            <person name="Galperin M.Y."/>
            <person name="Jogler C."/>
        </authorList>
    </citation>
    <scope>NUCLEOTIDE SEQUENCE [LARGE SCALE GENOMIC DNA]</scope>
    <source>
        <strain evidence="2 3">Enr8</strain>
    </source>
</reference>
<keyword evidence="3" id="KW-1185">Reference proteome</keyword>
<dbReference type="AlphaFoldDB" id="A0A5C5V5U0"/>
<dbReference type="EMBL" id="SJPF01000003">
    <property type="protein sequence ID" value="TWT33122.1"/>
    <property type="molecule type" value="Genomic_DNA"/>
</dbReference>
<evidence type="ECO:0000256" key="1">
    <source>
        <dbReference type="SAM" id="SignalP"/>
    </source>
</evidence>